<evidence type="ECO:0000313" key="2">
    <source>
        <dbReference type="Proteomes" id="UP001523565"/>
    </source>
</evidence>
<name>A0ABT1EG62_9FIRM</name>
<dbReference type="SUPFAM" id="SSF55729">
    <property type="entry name" value="Acyl-CoA N-acyltransferases (Nat)"/>
    <property type="match status" value="1"/>
</dbReference>
<dbReference type="Proteomes" id="UP001523565">
    <property type="component" value="Unassembled WGS sequence"/>
</dbReference>
<protein>
    <recommendedName>
        <fullName evidence="3">N-acetyltransferase domain-containing protein</fullName>
    </recommendedName>
</protein>
<organism evidence="1 2">
    <name type="scientific">Ohessyouella blattaphilus</name>
    <dbReference type="NCBI Taxonomy" id="2949333"/>
    <lineage>
        <taxon>Bacteria</taxon>
        <taxon>Bacillati</taxon>
        <taxon>Bacillota</taxon>
        <taxon>Clostridia</taxon>
        <taxon>Lachnospirales</taxon>
        <taxon>Lachnospiraceae</taxon>
        <taxon>Ohessyouella</taxon>
    </lineage>
</organism>
<dbReference type="InterPro" id="IPR053780">
    <property type="entry name" value="Gp66-like"/>
</dbReference>
<keyword evidence="2" id="KW-1185">Reference proteome</keyword>
<evidence type="ECO:0008006" key="3">
    <source>
        <dbReference type="Google" id="ProtNLM"/>
    </source>
</evidence>
<proteinExistence type="predicted"/>
<comment type="caution">
    <text evidence="1">The sequence shown here is derived from an EMBL/GenBank/DDBJ whole genome shotgun (WGS) entry which is preliminary data.</text>
</comment>
<dbReference type="RefSeq" id="WP_262068620.1">
    <property type="nucleotide sequence ID" value="NZ_JAMXOC010000005.1"/>
</dbReference>
<reference evidence="1 2" key="1">
    <citation type="journal article" date="2022" name="Genome Biol. Evol.">
        <title>Host diet, physiology and behaviors set the stage for Lachnospiraceae cladogenesis.</title>
        <authorList>
            <person name="Vera-Ponce De Leon A."/>
            <person name="Schneider M."/>
            <person name="Jahnes B.C."/>
            <person name="Sadowski V."/>
            <person name="Camuy-Velez L.A."/>
            <person name="Duan J."/>
            <person name="Sabree Z.L."/>
        </authorList>
    </citation>
    <scope>NUCLEOTIDE SEQUENCE [LARGE SCALE GENOMIC DNA]</scope>
    <source>
        <strain evidence="1 2">PAL227</strain>
    </source>
</reference>
<gene>
    <name evidence="1" type="ORF">NK118_05440</name>
</gene>
<accession>A0ABT1EG62</accession>
<dbReference type="InterPro" id="IPR016181">
    <property type="entry name" value="Acyl_CoA_acyltransferase"/>
</dbReference>
<evidence type="ECO:0000313" key="1">
    <source>
        <dbReference type="EMBL" id="MCP1109695.1"/>
    </source>
</evidence>
<sequence>MLELVPVSLAQANEYVRLHHRHHKPVVGHKFSIGCNSDGKLSGVAIVGRPVSRHLDNGSTLEVNRLCTDGTKNACSFLYAAAWRAAKAMGYKKLITYVLDTENGASVRAAGFRCAGLAGGKRWTGARKPLEDLYPAQMKYRYERE</sequence>
<dbReference type="NCBIfam" id="NF045478">
    <property type="entry name" value="XF1762_fam"/>
    <property type="match status" value="1"/>
</dbReference>
<dbReference type="EMBL" id="JAMZFV010000005">
    <property type="protein sequence ID" value="MCP1109695.1"/>
    <property type="molecule type" value="Genomic_DNA"/>
</dbReference>